<evidence type="ECO:0000313" key="4">
    <source>
        <dbReference type="Proteomes" id="UP000472262"/>
    </source>
</evidence>
<dbReference type="PANTHER" id="PTHR18870:SF10">
    <property type="entry name" value="PROTEIN FAM184A"/>
    <property type="match status" value="1"/>
</dbReference>
<organism evidence="3 4">
    <name type="scientific">Sinocyclocheilus grahami</name>
    <name type="common">Dianchi golden-line fish</name>
    <name type="synonym">Barbus grahami</name>
    <dbReference type="NCBI Taxonomy" id="75366"/>
    <lineage>
        <taxon>Eukaryota</taxon>
        <taxon>Metazoa</taxon>
        <taxon>Chordata</taxon>
        <taxon>Craniata</taxon>
        <taxon>Vertebrata</taxon>
        <taxon>Euteleostomi</taxon>
        <taxon>Actinopterygii</taxon>
        <taxon>Neopterygii</taxon>
        <taxon>Teleostei</taxon>
        <taxon>Ostariophysi</taxon>
        <taxon>Cypriniformes</taxon>
        <taxon>Cyprinidae</taxon>
        <taxon>Cyprininae</taxon>
        <taxon>Sinocyclocheilus</taxon>
    </lineage>
</organism>
<dbReference type="Proteomes" id="UP000472262">
    <property type="component" value="Unassembled WGS sequence"/>
</dbReference>
<keyword evidence="1 2" id="KW-0175">Coiled coil</keyword>
<evidence type="ECO:0000313" key="3">
    <source>
        <dbReference type="Ensembl" id="ENSSGRP00000071162.1"/>
    </source>
</evidence>
<dbReference type="Ensembl" id="ENSSGRT00000075804.1">
    <property type="protein sequence ID" value="ENSSGRP00000071162.1"/>
    <property type="gene ID" value="ENSSGRG00000036370.1"/>
</dbReference>
<reference evidence="3" key="2">
    <citation type="submission" date="2025-09" db="UniProtKB">
        <authorList>
            <consortium name="Ensembl"/>
        </authorList>
    </citation>
    <scope>IDENTIFICATION</scope>
</reference>
<protein>
    <submittedName>
        <fullName evidence="3">Zgc:85722</fullName>
    </submittedName>
</protein>
<reference evidence="3" key="1">
    <citation type="submission" date="2025-08" db="UniProtKB">
        <authorList>
            <consortium name="Ensembl"/>
        </authorList>
    </citation>
    <scope>IDENTIFICATION</scope>
</reference>
<evidence type="ECO:0000256" key="1">
    <source>
        <dbReference type="ARBA" id="ARBA00023054"/>
    </source>
</evidence>
<evidence type="ECO:0000256" key="2">
    <source>
        <dbReference type="SAM" id="Coils"/>
    </source>
</evidence>
<feature type="coiled-coil region" evidence="2">
    <location>
        <begin position="78"/>
        <end position="127"/>
    </location>
</feature>
<sequence>SVKAKSLDKSRCHMGRISDLRQEVSCRKNRVSDLDHEIHSLNETISILTKELELKGKEVLRVRSEANLHIRAHGQDLSKRLEREIDELNASHNRETQIMLSDFNKAQELLKDKISALQILLEGTEEKFRNRESRQEDLQVIAELREIVSEREALVKKLVDDKKFYQLELVNREPGFNKVFNTNPNVGVINPLIKVREVHTNLFKSTPSLQFLESMNIIKEYFKGYALWEVCFTEVHLEWDILQRLLIAFYCSFSCTFLSVA</sequence>
<accession>A0A672Q9C9</accession>
<dbReference type="PANTHER" id="PTHR18870">
    <property type="entry name" value="PROTEIN TAG-278-RELATED"/>
    <property type="match status" value="1"/>
</dbReference>
<dbReference type="AlphaFoldDB" id="A0A672Q9C9"/>
<proteinExistence type="predicted"/>
<keyword evidence="4" id="KW-1185">Reference proteome</keyword>
<name>A0A672Q9C9_SINGR</name>